<gene>
    <name evidence="1" type="ORF">EGR_02022</name>
</gene>
<keyword evidence="2" id="KW-1185">Reference proteome</keyword>
<proteinExistence type="predicted"/>
<dbReference type="RefSeq" id="XP_024354414.1">
    <property type="nucleotide sequence ID" value="XM_024491271.1"/>
</dbReference>
<accession>W6UPM4</accession>
<protein>
    <submittedName>
        <fullName evidence="1">Uncharacterized protein</fullName>
    </submittedName>
</protein>
<dbReference type="GeneID" id="36337737"/>
<evidence type="ECO:0000313" key="2">
    <source>
        <dbReference type="Proteomes" id="UP000019149"/>
    </source>
</evidence>
<dbReference type="Proteomes" id="UP000019149">
    <property type="component" value="Unassembled WGS sequence"/>
</dbReference>
<comment type="caution">
    <text evidence="1">The sequence shown here is derived from an EMBL/GenBank/DDBJ whole genome shotgun (WGS) entry which is preliminary data.</text>
</comment>
<dbReference type="AlphaFoldDB" id="W6UPM4"/>
<organism evidence="1 2">
    <name type="scientific">Echinococcus granulosus</name>
    <name type="common">Hydatid tapeworm</name>
    <dbReference type="NCBI Taxonomy" id="6210"/>
    <lineage>
        <taxon>Eukaryota</taxon>
        <taxon>Metazoa</taxon>
        <taxon>Spiralia</taxon>
        <taxon>Lophotrochozoa</taxon>
        <taxon>Platyhelminthes</taxon>
        <taxon>Cestoda</taxon>
        <taxon>Eucestoda</taxon>
        <taxon>Cyclophyllidea</taxon>
        <taxon>Taeniidae</taxon>
        <taxon>Echinococcus</taxon>
        <taxon>Echinococcus granulosus group</taxon>
    </lineage>
</organism>
<dbReference type="KEGG" id="egl:EGR_02022"/>
<reference evidence="1 2" key="1">
    <citation type="journal article" date="2013" name="Nat. Genet.">
        <title>The genome of the hydatid tapeworm Echinococcus granulosus.</title>
        <authorList>
            <person name="Zheng H."/>
            <person name="Zhang W."/>
            <person name="Zhang L."/>
            <person name="Zhang Z."/>
            <person name="Li J."/>
            <person name="Lu G."/>
            <person name="Zhu Y."/>
            <person name="Wang Y."/>
            <person name="Huang Y."/>
            <person name="Liu J."/>
            <person name="Kang H."/>
            <person name="Chen J."/>
            <person name="Wang L."/>
            <person name="Chen A."/>
            <person name="Yu S."/>
            <person name="Gao Z."/>
            <person name="Jin L."/>
            <person name="Gu W."/>
            <person name="Wang Z."/>
            <person name="Zhao L."/>
            <person name="Shi B."/>
            <person name="Wen H."/>
            <person name="Lin R."/>
            <person name="Jones M.K."/>
            <person name="Brejova B."/>
            <person name="Vinar T."/>
            <person name="Zhao G."/>
            <person name="McManus D.P."/>
            <person name="Chen Z."/>
            <person name="Zhou Y."/>
            <person name="Wang S."/>
        </authorList>
    </citation>
    <scope>NUCLEOTIDE SEQUENCE [LARGE SCALE GENOMIC DNA]</scope>
</reference>
<evidence type="ECO:0000313" key="1">
    <source>
        <dbReference type="EMBL" id="EUB63218.1"/>
    </source>
</evidence>
<name>W6UPM4_ECHGR</name>
<sequence>MTKKNRCGKIYYLPTYRNVGESPASPKGDAAEGSRSTVRWDSNARLVNTHTLPDKLSNKSSHNTNIVIGNNRKSFKPNKGSLSFKYLTNKIDYFLMFLYGDYNEIILKMSFVSDVCNTIKVFSSKKYIFGTFLCGVWGSYKRIFCL</sequence>
<dbReference type="CTD" id="36337737"/>
<dbReference type="EMBL" id="APAU02000008">
    <property type="protein sequence ID" value="EUB63218.1"/>
    <property type="molecule type" value="Genomic_DNA"/>
</dbReference>